<keyword evidence="1" id="KW-0812">Transmembrane</keyword>
<dbReference type="EMBL" id="BMOK01000001">
    <property type="protein sequence ID" value="GGL41548.1"/>
    <property type="molecule type" value="Genomic_DNA"/>
</dbReference>
<proteinExistence type="predicted"/>
<evidence type="ECO:0000256" key="1">
    <source>
        <dbReference type="SAM" id="Phobius"/>
    </source>
</evidence>
<evidence type="ECO:0000313" key="3">
    <source>
        <dbReference type="Proteomes" id="UP000654670"/>
    </source>
</evidence>
<organism evidence="2 3">
    <name type="scientific">Sporolactobacillus putidus</name>
    <dbReference type="NCBI Taxonomy" id="492735"/>
    <lineage>
        <taxon>Bacteria</taxon>
        <taxon>Bacillati</taxon>
        <taxon>Bacillota</taxon>
        <taxon>Bacilli</taxon>
        <taxon>Bacillales</taxon>
        <taxon>Sporolactobacillaceae</taxon>
        <taxon>Sporolactobacillus</taxon>
    </lineage>
</organism>
<protein>
    <submittedName>
        <fullName evidence="2">Uncharacterized protein</fullName>
    </submittedName>
</protein>
<name>A0A917RW91_9BACL</name>
<dbReference type="Proteomes" id="UP000654670">
    <property type="component" value="Unassembled WGS sequence"/>
</dbReference>
<sequence length="153" mass="17861">MNTSSKLGIEKTSLLRAESARVYLNRIYKKSGKFKSNKDIVNFIDKLAKNHTKDELKYLNDAILGEIERHKNAIVPSFAFVTGLFGIILTIENIFKIHDVTQPILISLVVLLLFYYFWKQRKDLERLYAYSFCLQKSLQIKNKEWNVIGENNN</sequence>
<gene>
    <name evidence="2" type="ORF">GCM10007968_01790</name>
</gene>
<feature type="transmembrane region" description="Helical" evidence="1">
    <location>
        <begin position="100"/>
        <end position="118"/>
    </location>
</feature>
<reference evidence="2" key="1">
    <citation type="journal article" date="2014" name="Int. J. Syst. Evol. Microbiol.">
        <title>Complete genome sequence of Corynebacterium casei LMG S-19264T (=DSM 44701T), isolated from a smear-ripened cheese.</title>
        <authorList>
            <consortium name="US DOE Joint Genome Institute (JGI-PGF)"/>
            <person name="Walter F."/>
            <person name="Albersmeier A."/>
            <person name="Kalinowski J."/>
            <person name="Ruckert C."/>
        </authorList>
    </citation>
    <scope>NUCLEOTIDE SEQUENCE</scope>
    <source>
        <strain evidence="2">JCM 15325</strain>
    </source>
</reference>
<keyword evidence="1" id="KW-0472">Membrane</keyword>
<dbReference type="AlphaFoldDB" id="A0A917RW91"/>
<keyword evidence="1" id="KW-1133">Transmembrane helix</keyword>
<keyword evidence="3" id="KW-1185">Reference proteome</keyword>
<comment type="caution">
    <text evidence="2">The sequence shown here is derived from an EMBL/GenBank/DDBJ whole genome shotgun (WGS) entry which is preliminary data.</text>
</comment>
<evidence type="ECO:0000313" key="2">
    <source>
        <dbReference type="EMBL" id="GGL41548.1"/>
    </source>
</evidence>
<accession>A0A917RW91</accession>
<dbReference type="RefSeq" id="WP_188800896.1">
    <property type="nucleotide sequence ID" value="NZ_BMOK01000001.1"/>
</dbReference>
<reference evidence="2" key="2">
    <citation type="submission" date="2020-09" db="EMBL/GenBank/DDBJ databases">
        <authorList>
            <person name="Sun Q."/>
            <person name="Ohkuma M."/>
        </authorList>
    </citation>
    <scope>NUCLEOTIDE SEQUENCE</scope>
    <source>
        <strain evidence="2">JCM 15325</strain>
    </source>
</reference>
<feature type="transmembrane region" description="Helical" evidence="1">
    <location>
        <begin position="73"/>
        <end position="94"/>
    </location>
</feature>